<dbReference type="AlphaFoldDB" id="A0A445MGY5"/>
<organism evidence="2">
    <name type="scientific">Ensete ventricosum</name>
    <name type="common">Abyssinian banana</name>
    <name type="synonym">Musa ensete</name>
    <dbReference type="NCBI Taxonomy" id="4639"/>
    <lineage>
        <taxon>Eukaryota</taxon>
        <taxon>Viridiplantae</taxon>
        <taxon>Streptophyta</taxon>
        <taxon>Embryophyta</taxon>
        <taxon>Tracheophyta</taxon>
        <taxon>Spermatophyta</taxon>
        <taxon>Magnoliopsida</taxon>
        <taxon>Liliopsida</taxon>
        <taxon>Zingiberales</taxon>
        <taxon>Musaceae</taxon>
        <taxon>Ensete</taxon>
    </lineage>
</organism>
<reference evidence="2" key="1">
    <citation type="journal article" date="2018" name="Data Brief">
        <title>Genome sequence data from 17 accessions of Ensete ventricosum, a staple food crop for millions in Ethiopia.</title>
        <authorList>
            <person name="Yemataw Z."/>
            <person name="Muzemil S."/>
            <person name="Ambachew D."/>
            <person name="Tripathi L."/>
            <person name="Tesfaye K."/>
            <person name="Chala A."/>
            <person name="Farbos A."/>
            <person name="O'Neill P."/>
            <person name="Moore K."/>
            <person name="Grant M."/>
            <person name="Studholme D.J."/>
        </authorList>
    </citation>
    <scope>NUCLEOTIDE SEQUENCE [LARGE SCALE GENOMIC DNA]</scope>
    <source>
        <tissue evidence="2">Leaf</tissue>
    </source>
</reference>
<gene>
    <name evidence="2" type="ORF">BHM03_00025331</name>
</gene>
<evidence type="ECO:0000256" key="1">
    <source>
        <dbReference type="SAM" id="MobiDB-lite"/>
    </source>
</evidence>
<sequence length="463" mass="49950">MIEASTTSPRPPHRIKQGEGDEEKSATKKLLPRKVLLIRGTIPRFSGNRHLRPSAKNVTKKPSHRLVVRGTTVGHLCSSPPLQCPSAIPFATVAASSHALYRCPAAPSSPSSLATQPLSSSPRCPHQAAYLLPPSSSLPQPLPSRHLPPLATRTKPRLCCLLLPPLPLPLPNRHLPPLMAQPLSSSPRCLHRAASLLPHLIPSPAAATFCSPTAATFCSPTATISTSPSSSPLYHYRRPALGNAQPAVAKHRRRCLLPTASPNFYRLQPCCHPLPPPLLSLPPWSLLPLLHAALFFLHRCHCFLLPNRVDSAPINRQHPTSPVTALAIAATTSSFPCLLCSFLSRTIYAAHVFCSPPAVTTAAATTHRTPLLRLFFISGASPPLLQCSLALDRAQPPLVEPHCCPLLPLPATLSLVADVTTCSHVAVDRHYPFPSPSCCFPLQFRSCFCHCHHLPFPSTAICI</sequence>
<feature type="compositionally biased region" description="Basic and acidic residues" evidence="1">
    <location>
        <begin position="16"/>
        <end position="26"/>
    </location>
</feature>
<accession>A0A445MGY5</accession>
<evidence type="ECO:0000313" key="2">
    <source>
        <dbReference type="EMBL" id="RZR73532.1"/>
    </source>
</evidence>
<dbReference type="EMBL" id="KV875944">
    <property type="protein sequence ID" value="RZR73532.1"/>
    <property type="molecule type" value="Genomic_DNA"/>
</dbReference>
<protein>
    <submittedName>
        <fullName evidence="2">Uncharacterized protein</fullName>
    </submittedName>
</protein>
<feature type="region of interest" description="Disordered" evidence="1">
    <location>
        <begin position="1"/>
        <end position="28"/>
    </location>
</feature>
<proteinExistence type="predicted"/>
<dbReference type="Proteomes" id="UP000290560">
    <property type="component" value="Unassembled WGS sequence"/>
</dbReference>
<name>A0A445MGY5_ENSVE</name>